<gene>
    <name evidence="7" type="ORF">EV702DRAFT_981097</name>
</gene>
<dbReference type="InterPro" id="IPR001214">
    <property type="entry name" value="SET_dom"/>
</dbReference>
<dbReference type="Proteomes" id="UP000714275">
    <property type="component" value="Unassembled WGS sequence"/>
</dbReference>
<comment type="caution">
    <text evidence="7">The sequence shown here is derived from an EMBL/GenBank/DDBJ whole genome shotgun (WGS) entry which is preliminary data.</text>
</comment>
<keyword evidence="8" id="KW-1185">Reference proteome</keyword>
<dbReference type="SMART" id="SM00317">
    <property type="entry name" value="SET"/>
    <property type="match status" value="1"/>
</dbReference>
<reference evidence="7" key="1">
    <citation type="journal article" date="2020" name="New Phytol.">
        <title>Comparative genomics reveals dynamic genome evolution in host specialist ectomycorrhizal fungi.</title>
        <authorList>
            <person name="Lofgren L.A."/>
            <person name="Nguyen N.H."/>
            <person name="Vilgalys R."/>
            <person name="Ruytinx J."/>
            <person name="Liao H.L."/>
            <person name="Branco S."/>
            <person name="Kuo A."/>
            <person name="LaButti K."/>
            <person name="Lipzen A."/>
            <person name="Andreopoulos W."/>
            <person name="Pangilinan J."/>
            <person name="Riley R."/>
            <person name="Hundley H."/>
            <person name="Na H."/>
            <person name="Barry K."/>
            <person name="Grigoriev I.V."/>
            <person name="Stajich J.E."/>
            <person name="Kennedy P.G."/>
        </authorList>
    </citation>
    <scope>NUCLEOTIDE SEQUENCE</scope>
    <source>
        <strain evidence="7">DOB743</strain>
    </source>
</reference>
<evidence type="ECO:0000259" key="6">
    <source>
        <dbReference type="PROSITE" id="PS50865"/>
    </source>
</evidence>
<name>A0A9P6ZH70_9AGAM</name>
<dbReference type="AlphaFoldDB" id="A0A9P6ZH70"/>
<dbReference type="SUPFAM" id="SSF144232">
    <property type="entry name" value="HIT/MYND zinc finger-like"/>
    <property type="match status" value="1"/>
</dbReference>
<evidence type="ECO:0000256" key="2">
    <source>
        <dbReference type="ARBA" id="ARBA00022771"/>
    </source>
</evidence>
<evidence type="ECO:0000259" key="5">
    <source>
        <dbReference type="PROSITE" id="PS50280"/>
    </source>
</evidence>
<evidence type="ECO:0000313" key="7">
    <source>
        <dbReference type="EMBL" id="KAG1766112.1"/>
    </source>
</evidence>
<dbReference type="Gene3D" id="2.170.270.10">
    <property type="entry name" value="SET domain"/>
    <property type="match status" value="1"/>
</dbReference>
<organism evidence="7 8">
    <name type="scientific">Suillus placidus</name>
    <dbReference type="NCBI Taxonomy" id="48579"/>
    <lineage>
        <taxon>Eukaryota</taxon>
        <taxon>Fungi</taxon>
        <taxon>Dikarya</taxon>
        <taxon>Basidiomycota</taxon>
        <taxon>Agaricomycotina</taxon>
        <taxon>Agaricomycetes</taxon>
        <taxon>Agaricomycetidae</taxon>
        <taxon>Boletales</taxon>
        <taxon>Suillineae</taxon>
        <taxon>Suillaceae</taxon>
        <taxon>Suillus</taxon>
    </lineage>
</organism>
<dbReference type="Pfam" id="PF01753">
    <property type="entry name" value="zf-MYND"/>
    <property type="match status" value="1"/>
</dbReference>
<protein>
    <recommendedName>
        <fullName evidence="9">SET domain-containing protein</fullName>
    </recommendedName>
</protein>
<evidence type="ECO:0000256" key="3">
    <source>
        <dbReference type="ARBA" id="ARBA00022833"/>
    </source>
</evidence>
<proteinExistence type="predicted"/>
<dbReference type="PANTHER" id="PTHR12197">
    <property type="entry name" value="HISTONE-LYSINE N-METHYLTRANSFERASE SMYD"/>
    <property type="match status" value="1"/>
</dbReference>
<dbReference type="SUPFAM" id="SSF82199">
    <property type="entry name" value="SET domain"/>
    <property type="match status" value="1"/>
</dbReference>
<dbReference type="PROSITE" id="PS50280">
    <property type="entry name" value="SET"/>
    <property type="match status" value="1"/>
</dbReference>
<dbReference type="PROSITE" id="PS01360">
    <property type="entry name" value="ZF_MYND_1"/>
    <property type="match status" value="1"/>
</dbReference>
<keyword evidence="2 4" id="KW-0863">Zinc-finger</keyword>
<feature type="domain" description="MYND-type" evidence="6">
    <location>
        <begin position="55"/>
        <end position="96"/>
    </location>
</feature>
<dbReference type="InterPro" id="IPR002893">
    <property type="entry name" value="Znf_MYND"/>
</dbReference>
<dbReference type="InterPro" id="IPR046341">
    <property type="entry name" value="SET_dom_sf"/>
</dbReference>
<keyword evidence="3" id="KW-0862">Zinc</keyword>
<feature type="domain" description="SET" evidence="5">
    <location>
        <begin position="40"/>
        <end position="247"/>
    </location>
</feature>
<dbReference type="Gene3D" id="6.10.140.2220">
    <property type="match status" value="1"/>
</dbReference>
<accession>A0A9P6ZH70</accession>
<dbReference type="PROSITE" id="PS50865">
    <property type="entry name" value="ZF_MYND_2"/>
    <property type="match status" value="1"/>
</dbReference>
<dbReference type="Pfam" id="PF00856">
    <property type="entry name" value="SET"/>
    <property type="match status" value="1"/>
</dbReference>
<dbReference type="EMBL" id="JABBWD010000099">
    <property type="protein sequence ID" value="KAG1766112.1"/>
    <property type="molecule type" value="Genomic_DNA"/>
</dbReference>
<dbReference type="InterPro" id="IPR050869">
    <property type="entry name" value="H3K4_H4K5_MeTrfase"/>
</dbReference>
<evidence type="ECO:0000256" key="4">
    <source>
        <dbReference type="PROSITE-ProRule" id="PRU00134"/>
    </source>
</evidence>
<dbReference type="PANTHER" id="PTHR12197:SF251">
    <property type="entry name" value="EG:BACR7C10.4 PROTEIN"/>
    <property type="match status" value="1"/>
</dbReference>
<evidence type="ECO:0000313" key="8">
    <source>
        <dbReference type="Proteomes" id="UP000714275"/>
    </source>
</evidence>
<dbReference type="Gene3D" id="1.10.220.160">
    <property type="match status" value="1"/>
</dbReference>
<dbReference type="GO" id="GO:0005634">
    <property type="term" value="C:nucleus"/>
    <property type="evidence" value="ECO:0007669"/>
    <property type="project" value="TreeGrafter"/>
</dbReference>
<evidence type="ECO:0008006" key="9">
    <source>
        <dbReference type="Google" id="ProtNLM"/>
    </source>
</evidence>
<dbReference type="OrthoDB" id="5945798at2759"/>
<evidence type="ECO:0000256" key="1">
    <source>
        <dbReference type="ARBA" id="ARBA00022723"/>
    </source>
</evidence>
<dbReference type="GO" id="GO:0008270">
    <property type="term" value="F:zinc ion binding"/>
    <property type="evidence" value="ECO:0007669"/>
    <property type="project" value="UniProtKB-KW"/>
</dbReference>
<dbReference type="CDD" id="cd20071">
    <property type="entry name" value="SET_SMYD"/>
    <property type="match status" value="1"/>
</dbReference>
<sequence>MPSSLDELPAHVRLEAHTTARDKAVAARDISPGSVVLEVPSMVVLLLSSGKGRRCDFCLCTGASEIRLARCAGCASYWYCGPQCQTLHWGSHKKFCKRLASFTASAEFQCLEAHEQLDALLHTHLIAEISSNAPSDVRAKQLSTFMSLLPGPQHDCLPIACPMSVNVDVHQSLEVLFTRSGNNNFAIHSHLTAIAHGIFPLASRLFNHSCLPNAAARYVIRRGQSVQMEIVALREIKATEEICIPYVDPALIESRQQIFKFTYGFSCTCPSCNFISTLGSIPSSPVSEVALAELDNTLQTFCFPSGDIDDHTLSVGSTLPDLPENLHHVLRESYLLRLTDAFSRSSHEGSYHVALDVGLTVLAVYLLIYPENYPQIGMHLLEMAKTAWNAVIATEHDIDNAQDALAKMSLLKRARVYRNLASNVLKVFGPEGDPTGPLEELAILKKLLHEEP</sequence>
<keyword evidence="1" id="KW-0479">Metal-binding</keyword>